<feature type="transmembrane region" description="Helical" evidence="13">
    <location>
        <begin position="80"/>
        <end position="102"/>
    </location>
</feature>
<dbReference type="OrthoDB" id="9775281at2"/>
<feature type="domain" description="Glycosyltransferase 2-like" evidence="14">
    <location>
        <begin position="219"/>
        <end position="416"/>
    </location>
</feature>
<evidence type="ECO:0000313" key="16">
    <source>
        <dbReference type="Proteomes" id="UP000321250"/>
    </source>
</evidence>
<dbReference type="InterPro" id="IPR001173">
    <property type="entry name" value="Glyco_trans_2-like"/>
</dbReference>
<keyword evidence="7" id="KW-0328">Glycosyltransferase</keyword>
<keyword evidence="5" id="KW-1003">Cell membrane</keyword>
<dbReference type="GO" id="GO:0005886">
    <property type="term" value="C:plasma membrane"/>
    <property type="evidence" value="ECO:0007669"/>
    <property type="project" value="UniProtKB-SubCell"/>
</dbReference>
<feature type="transmembrane region" description="Helical" evidence="13">
    <location>
        <begin position="43"/>
        <end position="60"/>
    </location>
</feature>
<evidence type="ECO:0000256" key="7">
    <source>
        <dbReference type="ARBA" id="ARBA00022676"/>
    </source>
</evidence>
<dbReference type="RefSeq" id="WP_147083038.1">
    <property type="nucleotide sequence ID" value="NZ_VOQR01000001.1"/>
</dbReference>
<sequence length="597" mass="64967">MQPLPPEAPIAMPVQRFGEPPRPNAPIAEGQSVDSGDMLGRRVLLVLLTGLFATAASTTLRESLIQDGIDAWDVALLLLFFPLFAWIAFGFLNAAIGFVLLITGSHPGFVPAPQSAGTLHGRTAVLVPIHNEDVDAVYGRVEQMARSLADAGAAHLFDFFILSDSAAAAEPEEFAAWEALAPRAAVPVYYRRRTDNVGRKPGNVAEWIRRFGSAYDYMMMLDADSLMGGRAMVGMAQVMEQRPGIALLQTVPTVIDAQTLFQRWMQFASRLYGPISTAGLVWWSGAEATFWGHNALVRVTAFASSCGLPDLSGKPPFGGAIMSHDMVEAALLRRRGWSVHMIMIDDSHEEYPPTLIDQAVRDRRWAQGNIQHLRLLNSAGFHWISRLQLLIGASAYITSPAWLVLIATTILQALAGQTTIVNAAVSLQVFGVTLVLLFGPKLLSVIWAFADTPRRQSFGGRRAILRSVALDVPLSMLVAPVTALTQTIDLFNILRGRPSGWAPQNRNRDGLAWADAFPRYRWHMALGVVFLLLSPFAPMTALWLIPVTLGLLLAPWLAIWTAGIARGEAMARAGYFQVPGAPIVASEAASRIVTQPV</sequence>
<dbReference type="NCBIfam" id="NF003962">
    <property type="entry name" value="PRK05454.2-5"/>
    <property type="match status" value="1"/>
</dbReference>
<reference evidence="15 16" key="1">
    <citation type="journal article" date="2013" name="Antonie Van Leeuwenhoek">
        <title>Sphingomonas ginsenosidivorax sp. nov., with the ability to transform ginsenosides.</title>
        <authorList>
            <person name="Jin X.F."/>
            <person name="Kim J.K."/>
            <person name="Liu Q.M."/>
            <person name="Kang M.S."/>
            <person name="He D."/>
            <person name="Jin F.X."/>
            <person name="Kim S.C."/>
            <person name="Im W.T."/>
        </authorList>
    </citation>
    <scope>NUCLEOTIDE SEQUENCE [LARGE SCALE GENOMIC DNA]</scope>
    <source>
        <strain evidence="15 16">KHI67</strain>
    </source>
</reference>
<dbReference type="Gene3D" id="3.90.550.10">
    <property type="entry name" value="Spore Coat Polysaccharide Biosynthesis Protein SpsA, Chain A"/>
    <property type="match status" value="1"/>
</dbReference>
<keyword evidence="9 13" id="KW-0812">Transmembrane</keyword>
<feature type="transmembrane region" description="Helical" evidence="13">
    <location>
        <begin position="543"/>
        <end position="565"/>
    </location>
</feature>
<protein>
    <recommendedName>
        <fullName evidence="4">Glucans biosynthesis glucosyltransferase H</fullName>
    </recommendedName>
</protein>
<evidence type="ECO:0000313" key="15">
    <source>
        <dbReference type="EMBL" id="TXC71760.1"/>
    </source>
</evidence>
<dbReference type="InterPro" id="IPR050321">
    <property type="entry name" value="Glycosyltr_2/OpgH_subfam"/>
</dbReference>
<evidence type="ECO:0000256" key="4">
    <source>
        <dbReference type="ARBA" id="ARBA00020585"/>
    </source>
</evidence>
<evidence type="ECO:0000256" key="6">
    <source>
        <dbReference type="ARBA" id="ARBA00022519"/>
    </source>
</evidence>
<evidence type="ECO:0000256" key="2">
    <source>
        <dbReference type="ARBA" id="ARBA00005001"/>
    </source>
</evidence>
<dbReference type="PANTHER" id="PTHR43867:SF5">
    <property type="entry name" value="GLUCANS BIOSYNTHESIS GLUCOSYLTRANSFERASE H"/>
    <property type="match status" value="1"/>
</dbReference>
<dbReference type="GO" id="GO:0016758">
    <property type="term" value="F:hexosyltransferase activity"/>
    <property type="evidence" value="ECO:0007669"/>
    <property type="project" value="TreeGrafter"/>
</dbReference>
<comment type="similarity">
    <text evidence="3">Belongs to the glycosyltransferase 2 family. OpgH subfamily.</text>
</comment>
<dbReference type="SUPFAM" id="SSF53448">
    <property type="entry name" value="Nucleotide-diphospho-sugar transferases"/>
    <property type="match status" value="1"/>
</dbReference>
<organism evidence="15 16">
    <name type="scientific">Sphingomonas ginsenosidivorax</name>
    <dbReference type="NCBI Taxonomy" id="862135"/>
    <lineage>
        <taxon>Bacteria</taxon>
        <taxon>Pseudomonadati</taxon>
        <taxon>Pseudomonadota</taxon>
        <taxon>Alphaproteobacteria</taxon>
        <taxon>Sphingomonadales</taxon>
        <taxon>Sphingomonadaceae</taxon>
        <taxon>Sphingomonas</taxon>
    </lineage>
</organism>
<keyword evidence="16" id="KW-1185">Reference proteome</keyword>
<comment type="pathway">
    <text evidence="2">Glycan metabolism; osmoregulated periplasmic glucan (OPG) biosynthesis.</text>
</comment>
<evidence type="ECO:0000259" key="14">
    <source>
        <dbReference type="Pfam" id="PF13632"/>
    </source>
</evidence>
<evidence type="ECO:0000256" key="12">
    <source>
        <dbReference type="SAM" id="MobiDB-lite"/>
    </source>
</evidence>
<comment type="caution">
    <text evidence="15">The sequence shown here is derived from an EMBL/GenBank/DDBJ whole genome shotgun (WGS) entry which is preliminary data.</text>
</comment>
<dbReference type="PANTHER" id="PTHR43867">
    <property type="entry name" value="CELLULOSE SYNTHASE CATALYTIC SUBUNIT A [UDP-FORMING]"/>
    <property type="match status" value="1"/>
</dbReference>
<dbReference type="EMBL" id="VOQR01000001">
    <property type="protein sequence ID" value="TXC71760.1"/>
    <property type="molecule type" value="Genomic_DNA"/>
</dbReference>
<feature type="transmembrane region" description="Helical" evidence="13">
    <location>
        <begin position="427"/>
        <end position="450"/>
    </location>
</feature>
<evidence type="ECO:0000256" key="5">
    <source>
        <dbReference type="ARBA" id="ARBA00022475"/>
    </source>
</evidence>
<evidence type="ECO:0000256" key="10">
    <source>
        <dbReference type="ARBA" id="ARBA00022989"/>
    </source>
</evidence>
<dbReference type="Pfam" id="PF13632">
    <property type="entry name" value="Glyco_trans_2_3"/>
    <property type="match status" value="1"/>
</dbReference>
<evidence type="ECO:0000256" key="8">
    <source>
        <dbReference type="ARBA" id="ARBA00022679"/>
    </source>
</evidence>
<feature type="region of interest" description="Disordered" evidence="12">
    <location>
        <begin position="11"/>
        <end position="33"/>
    </location>
</feature>
<proteinExistence type="inferred from homology"/>
<dbReference type="AlphaFoldDB" id="A0A5C6UH67"/>
<feature type="transmembrane region" description="Helical" evidence="13">
    <location>
        <begin position="389"/>
        <end position="415"/>
    </location>
</feature>
<keyword evidence="11 13" id="KW-0472">Membrane</keyword>
<evidence type="ECO:0000256" key="11">
    <source>
        <dbReference type="ARBA" id="ARBA00023136"/>
    </source>
</evidence>
<evidence type="ECO:0000256" key="1">
    <source>
        <dbReference type="ARBA" id="ARBA00004429"/>
    </source>
</evidence>
<keyword evidence="10 13" id="KW-1133">Transmembrane helix</keyword>
<accession>A0A5C6UH67</accession>
<dbReference type="NCBIfam" id="NF003958">
    <property type="entry name" value="PRK05454.2-1"/>
    <property type="match status" value="1"/>
</dbReference>
<evidence type="ECO:0000256" key="3">
    <source>
        <dbReference type="ARBA" id="ARBA00009337"/>
    </source>
</evidence>
<evidence type="ECO:0000256" key="9">
    <source>
        <dbReference type="ARBA" id="ARBA00022692"/>
    </source>
</evidence>
<keyword evidence="6" id="KW-0997">Cell inner membrane</keyword>
<evidence type="ECO:0000256" key="13">
    <source>
        <dbReference type="SAM" id="Phobius"/>
    </source>
</evidence>
<dbReference type="InterPro" id="IPR029044">
    <property type="entry name" value="Nucleotide-diphossugar_trans"/>
</dbReference>
<keyword evidence="8 15" id="KW-0808">Transferase</keyword>
<name>A0A5C6UH67_9SPHN</name>
<comment type="subcellular location">
    <subcellularLocation>
        <location evidence="1">Cell inner membrane</location>
        <topology evidence="1">Multi-pass membrane protein</topology>
    </subcellularLocation>
</comment>
<gene>
    <name evidence="15" type="primary">mdoH</name>
    <name evidence="15" type="ORF">FSB78_12980</name>
</gene>
<dbReference type="Proteomes" id="UP000321250">
    <property type="component" value="Unassembled WGS sequence"/>
</dbReference>